<evidence type="ECO:0000256" key="1">
    <source>
        <dbReference type="ARBA" id="ARBA00004240"/>
    </source>
</evidence>
<evidence type="ECO:0000256" key="4">
    <source>
        <dbReference type="ARBA" id="ARBA00022481"/>
    </source>
</evidence>
<comment type="subcellular location">
    <subcellularLocation>
        <location evidence="2">Cytoplasm</location>
    </subcellularLocation>
    <subcellularLocation>
        <location evidence="1">Endoplasmic reticulum</location>
    </subcellularLocation>
</comment>
<name>A0A9W9V2B0_PENBR</name>
<feature type="domain" description="PI31 proteasome regulator N-terminal" evidence="13">
    <location>
        <begin position="24"/>
        <end position="189"/>
    </location>
</feature>
<dbReference type="InterPro" id="IPR013886">
    <property type="entry name" value="PI31_Prot_C"/>
</dbReference>
<evidence type="ECO:0000256" key="8">
    <source>
        <dbReference type="ARBA" id="ARBA00022942"/>
    </source>
</evidence>
<evidence type="ECO:0008006" key="16">
    <source>
        <dbReference type="Google" id="ProtNLM"/>
    </source>
</evidence>
<reference evidence="14" key="1">
    <citation type="submission" date="2022-12" db="EMBL/GenBank/DDBJ databases">
        <authorList>
            <person name="Petersen C."/>
        </authorList>
    </citation>
    <scope>NUCLEOTIDE SEQUENCE</scope>
    <source>
        <strain evidence="14">IBT 35675</strain>
    </source>
</reference>
<evidence type="ECO:0000313" key="14">
    <source>
        <dbReference type="EMBL" id="KAJ5366233.1"/>
    </source>
</evidence>
<dbReference type="GO" id="GO:0070628">
    <property type="term" value="F:proteasome binding"/>
    <property type="evidence" value="ECO:0007669"/>
    <property type="project" value="InterPro"/>
</dbReference>
<comment type="caution">
    <text evidence="14">The sequence shown here is derived from an EMBL/GenBank/DDBJ whole genome shotgun (WGS) entry which is preliminary data.</text>
</comment>
<dbReference type="Pfam" id="PF11566">
    <property type="entry name" value="PI31_Prot_N"/>
    <property type="match status" value="1"/>
</dbReference>
<dbReference type="GO" id="GO:0004866">
    <property type="term" value="F:endopeptidase inhibitor activity"/>
    <property type="evidence" value="ECO:0007669"/>
    <property type="project" value="InterPro"/>
</dbReference>
<dbReference type="InterPro" id="IPR021625">
    <property type="entry name" value="PI31_Prot_N"/>
</dbReference>
<evidence type="ECO:0000313" key="15">
    <source>
        <dbReference type="Proteomes" id="UP001148299"/>
    </source>
</evidence>
<feature type="compositionally biased region" description="Gly residues" evidence="11">
    <location>
        <begin position="310"/>
        <end position="320"/>
    </location>
</feature>
<evidence type="ECO:0000256" key="7">
    <source>
        <dbReference type="ARBA" id="ARBA00022824"/>
    </source>
</evidence>
<feature type="compositionally biased region" description="Gly residues" evidence="11">
    <location>
        <begin position="368"/>
        <end position="389"/>
    </location>
</feature>
<feature type="compositionally biased region" description="Basic and acidic residues" evidence="11">
    <location>
        <begin position="201"/>
        <end position="215"/>
    </location>
</feature>
<keyword evidence="6" id="KW-0597">Phosphoprotein</keyword>
<keyword evidence="7" id="KW-0256">Endoplasmic reticulum</keyword>
<keyword evidence="15" id="KW-1185">Reference proteome</keyword>
<dbReference type="GO" id="GO:0043161">
    <property type="term" value="P:proteasome-mediated ubiquitin-dependent protein catabolic process"/>
    <property type="evidence" value="ECO:0007669"/>
    <property type="project" value="InterPro"/>
</dbReference>
<accession>A0A9W9V2B0</accession>
<dbReference type="InterPro" id="IPR045128">
    <property type="entry name" value="PI31-like"/>
</dbReference>
<evidence type="ECO:0000256" key="10">
    <source>
        <dbReference type="ARBA" id="ARBA00024805"/>
    </source>
</evidence>
<reference evidence="14" key="2">
    <citation type="journal article" date="2023" name="IMA Fungus">
        <title>Comparative genomic study of the Penicillium genus elucidates a diverse pangenome and 15 lateral gene transfer events.</title>
        <authorList>
            <person name="Petersen C."/>
            <person name="Sorensen T."/>
            <person name="Nielsen M.R."/>
            <person name="Sondergaard T.E."/>
            <person name="Sorensen J.L."/>
            <person name="Fitzpatrick D.A."/>
            <person name="Frisvad J.C."/>
            <person name="Nielsen K.L."/>
        </authorList>
    </citation>
    <scope>NUCLEOTIDE SEQUENCE</scope>
    <source>
        <strain evidence="14">IBT 35675</strain>
    </source>
</reference>
<dbReference type="PANTHER" id="PTHR13266:SF1">
    <property type="entry name" value="PROTEASOME INHIBITOR PI31 SUBUNIT"/>
    <property type="match status" value="1"/>
</dbReference>
<comment type="similarity">
    <text evidence="3">Belongs to the proteasome inhibitor PI31 family.</text>
</comment>
<keyword evidence="9" id="KW-0007">Acetylation</keyword>
<comment type="function">
    <text evidence="10">Plays an important role in control of proteasome function. Inhibits the hydrolysis of protein and peptide substrates by the 20S proteasome. Also inhibits the activation of the proteasome by the proteasome regulatory proteins PA700 and PA28.</text>
</comment>
<protein>
    <recommendedName>
        <fullName evidence="16">Proteasome inhibitor PI31 subunit</fullName>
    </recommendedName>
</protein>
<dbReference type="GO" id="GO:0005783">
    <property type="term" value="C:endoplasmic reticulum"/>
    <property type="evidence" value="ECO:0007669"/>
    <property type="project" value="UniProtKB-SubCell"/>
</dbReference>
<evidence type="ECO:0000259" key="12">
    <source>
        <dbReference type="Pfam" id="PF08577"/>
    </source>
</evidence>
<keyword evidence="5" id="KW-0963">Cytoplasm</keyword>
<feature type="compositionally biased region" description="Gly residues" evidence="11">
    <location>
        <begin position="265"/>
        <end position="284"/>
    </location>
</feature>
<dbReference type="GO" id="GO:0000502">
    <property type="term" value="C:proteasome complex"/>
    <property type="evidence" value="ECO:0007669"/>
    <property type="project" value="UniProtKB-KW"/>
</dbReference>
<evidence type="ECO:0000256" key="2">
    <source>
        <dbReference type="ARBA" id="ARBA00004496"/>
    </source>
</evidence>
<dbReference type="Pfam" id="PF08577">
    <property type="entry name" value="PI31_Prot_C"/>
    <property type="match status" value="1"/>
</dbReference>
<evidence type="ECO:0000256" key="9">
    <source>
        <dbReference type="ARBA" id="ARBA00022990"/>
    </source>
</evidence>
<dbReference type="Proteomes" id="UP001148299">
    <property type="component" value="Unassembled WGS sequence"/>
</dbReference>
<organism evidence="14 15">
    <name type="scientific">Penicillium brevicompactum</name>
    <dbReference type="NCBI Taxonomy" id="5074"/>
    <lineage>
        <taxon>Eukaryota</taxon>
        <taxon>Fungi</taxon>
        <taxon>Dikarya</taxon>
        <taxon>Ascomycota</taxon>
        <taxon>Pezizomycotina</taxon>
        <taxon>Eurotiomycetes</taxon>
        <taxon>Eurotiomycetidae</taxon>
        <taxon>Eurotiales</taxon>
        <taxon>Aspergillaceae</taxon>
        <taxon>Penicillium</taxon>
    </lineage>
</organism>
<dbReference type="Gene3D" id="3.40.1000.30">
    <property type="match status" value="1"/>
</dbReference>
<feature type="region of interest" description="Disordered" evidence="11">
    <location>
        <begin position="189"/>
        <end position="249"/>
    </location>
</feature>
<evidence type="ECO:0000256" key="6">
    <source>
        <dbReference type="ARBA" id="ARBA00022553"/>
    </source>
</evidence>
<dbReference type="PANTHER" id="PTHR13266">
    <property type="entry name" value="PROTEASOME INHIBITOR"/>
    <property type="match status" value="1"/>
</dbReference>
<sequence>MTGSDIFAQDNILDLAVKAIKPGQPSLRAPHEAVALIGHACLAALDFRLVGLGEDHNLGIWSRSVVPHTRADISKESSADQSSLPAEWNTNDTIAFRYAHANSETQYLLKVSRLGGNAVVFALALGDDRTSSFDVPTKDYISASALPLSSEDISTSLRDVFTSPTRLGDLISLFKINVIQKIVSGLQQEDYEGTNQPPRESPAESRQRAALRDDSVPQPARPRPFDDPLAAAPRRSKPPVDFAPPGFEDEHQVYSAPRRYLGGLGGGSGGLGTGPAGLGDGPSGLGDPLSIGSQDLYPQGLSPHDPFNGRMGGYGPGSGGMHPTFDDPLFGGQGTGSGRHDPRAPPGARYDPPGPGEPPFGRNRGPYGNNGRGGGGFGGFGGGFGGDII</sequence>
<keyword evidence="8" id="KW-0647">Proteasome</keyword>
<keyword evidence="4" id="KW-0488">Methylation</keyword>
<evidence type="ECO:0000256" key="3">
    <source>
        <dbReference type="ARBA" id="ARBA00006405"/>
    </source>
</evidence>
<gene>
    <name evidence="14" type="ORF">N7541_000174</name>
</gene>
<dbReference type="EMBL" id="JAPZBR010000001">
    <property type="protein sequence ID" value="KAJ5366233.1"/>
    <property type="molecule type" value="Genomic_DNA"/>
</dbReference>
<feature type="region of interest" description="Disordered" evidence="11">
    <location>
        <begin position="265"/>
        <end position="389"/>
    </location>
</feature>
<evidence type="ECO:0000259" key="13">
    <source>
        <dbReference type="Pfam" id="PF11566"/>
    </source>
</evidence>
<evidence type="ECO:0000256" key="5">
    <source>
        <dbReference type="ARBA" id="ARBA00022490"/>
    </source>
</evidence>
<dbReference type="AlphaFoldDB" id="A0A9W9V2B0"/>
<evidence type="ECO:0000256" key="11">
    <source>
        <dbReference type="SAM" id="MobiDB-lite"/>
    </source>
</evidence>
<feature type="domain" description="PI31 proteasome regulator C-terminal" evidence="12">
    <location>
        <begin position="291"/>
        <end position="355"/>
    </location>
</feature>
<proteinExistence type="inferred from homology"/>